<dbReference type="RefSeq" id="WP_100025788.1">
    <property type="nucleotide sequence ID" value="NZ_CP024704.1"/>
</dbReference>
<name>A0A2D3PNZ8_9FUSO</name>
<sequence>MASGGAREGAGRKKLDVSKKKLNKTFRIDPQLFKEIESKYPNERLTNIIEKALIEYLKKN</sequence>
<dbReference type="EMBL" id="CP024704">
    <property type="protein sequence ID" value="ATV69423.1"/>
    <property type="molecule type" value="Genomic_DNA"/>
</dbReference>
<organism evidence="1 2">
    <name type="scientific">Fusobacterium pseudoperiodonticum</name>
    <dbReference type="NCBI Taxonomy" id="2663009"/>
    <lineage>
        <taxon>Bacteria</taxon>
        <taxon>Fusobacteriati</taxon>
        <taxon>Fusobacteriota</taxon>
        <taxon>Fusobacteriia</taxon>
        <taxon>Fusobacteriales</taxon>
        <taxon>Fusobacteriaceae</taxon>
        <taxon>Fusobacterium</taxon>
    </lineage>
</organism>
<protein>
    <recommendedName>
        <fullName evidence="3">CopG family transcriptional regulator</fullName>
    </recommendedName>
</protein>
<dbReference type="AlphaFoldDB" id="A0A2D3PNZ8"/>
<proteinExistence type="predicted"/>
<dbReference type="Proteomes" id="UP000230781">
    <property type="component" value="Chromosome"/>
</dbReference>
<evidence type="ECO:0000313" key="1">
    <source>
        <dbReference type="EMBL" id="ATV69423.1"/>
    </source>
</evidence>
<evidence type="ECO:0008006" key="3">
    <source>
        <dbReference type="Google" id="ProtNLM"/>
    </source>
</evidence>
<reference evidence="1 2" key="1">
    <citation type="submission" date="2017-11" db="EMBL/GenBank/DDBJ databases">
        <title>Genome sequencing of Fusobacterium periodonticum KCOM 2555.</title>
        <authorList>
            <person name="Kook J.-K."/>
            <person name="Park S.-N."/>
            <person name="Lim Y.K."/>
        </authorList>
    </citation>
    <scope>NUCLEOTIDE SEQUENCE [LARGE SCALE GENOMIC DNA]</scope>
    <source>
        <strain evidence="1 2">KCOM 2555</strain>
    </source>
</reference>
<accession>A0A2D3PNZ8</accession>
<evidence type="ECO:0000313" key="2">
    <source>
        <dbReference type="Proteomes" id="UP000230781"/>
    </source>
</evidence>
<gene>
    <name evidence="1" type="ORF">CTM98_01280</name>
</gene>